<reference evidence="1 2" key="1">
    <citation type="submission" date="2019-01" db="EMBL/GenBank/DDBJ databases">
        <authorList>
            <consortium name="Pathogen Informatics"/>
        </authorList>
    </citation>
    <scope>NUCLEOTIDE SEQUENCE [LARGE SCALE GENOMIC DNA]</scope>
    <source>
        <strain evidence="1 2">NCTC10138</strain>
    </source>
</reference>
<dbReference type="Proteomes" id="UP000289841">
    <property type="component" value="Chromosome"/>
</dbReference>
<accession>A0A449BB65</accession>
<evidence type="ECO:0000313" key="1">
    <source>
        <dbReference type="EMBL" id="VEU79523.1"/>
    </source>
</evidence>
<organism evidence="1 2">
    <name type="scientific">Haploplasma axanthum</name>
    <name type="common">Acholeplasma axanthum</name>
    <dbReference type="NCBI Taxonomy" id="29552"/>
    <lineage>
        <taxon>Bacteria</taxon>
        <taxon>Bacillati</taxon>
        <taxon>Mycoplasmatota</taxon>
        <taxon>Mollicutes</taxon>
        <taxon>Acholeplasmatales</taxon>
        <taxon>Acholeplasmataceae</taxon>
        <taxon>Haploplasma</taxon>
    </lineage>
</organism>
<proteinExistence type="predicted"/>
<dbReference type="KEGG" id="aaxa:NCTC10138_00001"/>
<gene>
    <name evidence="1" type="ORF">NCTC10138_00001</name>
</gene>
<dbReference type="EMBL" id="LR215048">
    <property type="protein sequence ID" value="VEU79523.1"/>
    <property type="molecule type" value="Genomic_DNA"/>
</dbReference>
<keyword evidence="2" id="KW-1185">Reference proteome</keyword>
<sequence length="68" mass="8375">MSSLLKLENIYNQELYYKLVKTNIEEDIVINPEFTREIIDRVMILLRYFLRLKLLKTSKIRLFRLKLK</sequence>
<evidence type="ECO:0000313" key="2">
    <source>
        <dbReference type="Proteomes" id="UP000289841"/>
    </source>
</evidence>
<dbReference type="AlphaFoldDB" id="A0A449BB65"/>
<name>A0A449BB65_HAPAX</name>
<protein>
    <submittedName>
        <fullName evidence="1">Uncharacterized protein</fullName>
    </submittedName>
</protein>